<sequence length="1143" mass="119739">MVCAVLCQRSPASTRIPIPARSISRPAAKRWRISAIGSAAGRPHAEWAISARRRGVGYMSWRRWLIGCAVPALLLTGSPAAPATAAPVTVTLITGDKVTTYPGGATTTRPGPGRSHITFERRAEGGAVRVVPSDAAPLVAAGRVDERLFDITYLAREGYDDASRADLPLILRGTQDSLWTLGAKATGTTGMSAVVQPKQGGRLWPRLVAGQRALAPGLTQVWLDGKVRASLDKSTAQIGAPAVWKSGYTGAGVRVAVLDTGVDAAHPDLVGQVEAAQSLVAGSDAADRFGHGTHVAAIIAGTGAASGGARKGVAPGARLLSGKVLGDDGAGHESWAIAGMEWAVRRGADVVNLSFGGCCGDGTDPMSVAVDTLTETEDVLFVAAAGNRGQYGMQYIDSPAAATKALAVGAVDRRDRLTPFSSRGPRHADHAVKPDLTAPGAAIVSARAAGTGLGTPVDDHYTAADGTSMAAPHVAGAAALLAQARPDLGATGLKDTLTSTASDGGARWFEQGAGRVDVARAIAQRVHADTTVGFGGVHAEAAPVTREITYRNDTARPVSLRLATAVTDEVRRPAGLALSAKRVTVRPGGTATVGLTLDPAALKIVGNFFGGVVTATAPGVRLRTTVGFHIDHPPAPALPDDWAERATAAYRSPEGRRRTLAGSALSPDGTQLFLFGNELLLTPDLQREQARLFTTVIDTATRKPIWTVEEPLFETHEDQGGGLVVAPDGGTVYVSGDAPSQDDTRTETLTIAYNNRPPARPGDPALGRELWRASFTTGHIEGVTRSLEPGNGMRLGISPDGRTVVLAGAKWNKVADWESLGRSEAFTVAYDARTGEQKWYAAHKPPGQGMVYAAMDLAVSPDGGTAYVTGFEQIDPGRIHIRPITFAYALTGPNAGRPRWVRRHDSATGIYQAWHSGISADGRRVFVAGTLSPDEDFLDTHTNTHALDAKTGRVLWTTSFAGSAHGYAAGHTEVVRDGNSALAVSPRDDLLFVTGQHCEGGTCTGRHALVTIAYDQRTGAERWHRIHESPGRPRSLSKISPRGVSAAVSGDGTRLYVAGTCCWSNASGDESTEHVTIAYDTAGGKVAGFARHKFEPGTRDDSARVLVGPDQRVIHTLTEVWPPFARGFDPSYIGLSQYAPPAP</sequence>
<dbReference type="PROSITE" id="PS00138">
    <property type="entry name" value="SUBTILASE_SER"/>
    <property type="match status" value="1"/>
</dbReference>
<feature type="active site" description="Charge relay system" evidence="5 6">
    <location>
        <position position="468"/>
    </location>
</feature>
<name>A0A366LX50_9ACTN</name>
<evidence type="ECO:0000256" key="2">
    <source>
        <dbReference type="ARBA" id="ARBA00022670"/>
    </source>
</evidence>
<proteinExistence type="inferred from homology"/>
<dbReference type="InterPro" id="IPR000209">
    <property type="entry name" value="Peptidase_S8/S53_dom"/>
</dbReference>
<dbReference type="PROSITE" id="PS51892">
    <property type="entry name" value="SUBTILASE"/>
    <property type="match status" value="1"/>
</dbReference>
<dbReference type="GO" id="GO:0006508">
    <property type="term" value="P:proteolysis"/>
    <property type="evidence" value="ECO:0007669"/>
    <property type="project" value="UniProtKB-KW"/>
</dbReference>
<feature type="domain" description="Peptidase S8/S53" evidence="8">
    <location>
        <begin position="250"/>
        <end position="514"/>
    </location>
</feature>
<evidence type="ECO:0000313" key="11">
    <source>
        <dbReference type="Proteomes" id="UP000253303"/>
    </source>
</evidence>
<gene>
    <name evidence="10" type="ORF">DP939_23185</name>
</gene>
<dbReference type="Gene3D" id="2.130.10.10">
    <property type="entry name" value="YVTN repeat-like/Quinoprotein amine dehydrogenase"/>
    <property type="match status" value="1"/>
</dbReference>
<evidence type="ECO:0000256" key="6">
    <source>
        <dbReference type="PROSITE-ProRule" id="PRU01240"/>
    </source>
</evidence>
<dbReference type="InterPro" id="IPR015943">
    <property type="entry name" value="WD40/YVTN_repeat-like_dom_sf"/>
</dbReference>
<dbReference type="InterPro" id="IPR002372">
    <property type="entry name" value="PQQ_rpt_dom"/>
</dbReference>
<dbReference type="InterPro" id="IPR023828">
    <property type="entry name" value="Peptidase_S8_Ser-AS"/>
</dbReference>
<dbReference type="InterPro" id="IPR023827">
    <property type="entry name" value="Peptidase_S8_Asp-AS"/>
</dbReference>
<dbReference type="PANTHER" id="PTHR43399:SF4">
    <property type="entry name" value="CELL WALL-ASSOCIATED PROTEASE"/>
    <property type="match status" value="1"/>
</dbReference>
<dbReference type="EMBL" id="QMEY01000010">
    <property type="protein sequence ID" value="RBQ17772.1"/>
    <property type="molecule type" value="Genomic_DNA"/>
</dbReference>
<feature type="domain" description="Pyrrolo-quinoline quinone repeat" evidence="9">
    <location>
        <begin position="893"/>
        <end position="984"/>
    </location>
</feature>
<evidence type="ECO:0000256" key="7">
    <source>
        <dbReference type="RuleBase" id="RU003355"/>
    </source>
</evidence>
<dbReference type="Proteomes" id="UP000253303">
    <property type="component" value="Unassembled WGS sequence"/>
</dbReference>
<comment type="caution">
    <text evidence="10">The sequence shown here is derived from an EMBL/GenBank/DDBJ whole genome shotgun (WGS) entry which is preliminary data.</text>
</comment>
<keyword evidence="4 6" id="KW-0720">Serine protease</keyword>
<keyword evidence="11" id="KW-1185">Reference proteome</keyword>
<dbReference type="PANTHER" id="PTHR43399">
    <property type="entry name" value="SUBTILISIN-RELATED"/>
    <property type="match status" value="1"/>
</dbReference>
<evidence type="ECO:0000259" key="8">
    <source>
        <dbReference type="Pfam" id="PF00082"/>
    </source>
</evidence>
<evidence type="ECO:0000256" key="4">
    <source>
        <dbReference type="ARBA" id="ARBA00022825"/>
    </source>
</evidence>
<accession>A0A366LX50</accession>
<dbReference type="SUPFAM" id="SSF52743">
    <property type="entry name" value="Subtilisin-like"/>
    <property type="match status" value="1"/>
</dbReference>
<dbReference type="Pfam" id="PF13360">
    <property type="entry name" value="PQQ_2"/>
    <property type="match status" value="1"/>
</dbReference>
<dbReference type="InterPro" id="IPR051048">
    <property type="entry name" value="Peptidase_S8/S53_subtilisin"/>
</dbReference>
<dbReference type="AlphaFoldDB" id="A0A366LX50"/>
<feature type="active site" description="Charge relay system" evidence="5 6">
    <location>
        <position position="259"/>
    </location>
</feature>
<dbReference type="GO" id="GO:0004252">
    <property type="term" value="F:serine-type endopeptidase activity"/>
    <property type="evidence" value="ECO:0007669"/>
    <property type="project" value="UniProtKB-UniRule"/>
</dbReference>
<dbReference type="Pfam" id="PF00082">
    <property type="entry name" value="Peptidase_S8"/>
    <property type="match status" value="1"/>
</dbReference>
<protein>
    <submittedName>
        <fullName evidence="10">Uncharacterized protein</fullName>
    </submittedName>
</protein>
<keyword evidence="3 6" id="KW-0378">Hydrolase</keyword>
<evidence type="ECO:0000256" key="3">
    <source>
        <dbReference type="ARBA" id="ARBA00022801"/>
    </source>
</evidence>
<dbReference type="PRINTS" id="PR00723">
    <property type="entry name" value="SUBTILISIN"/>
</dbReference>
<keyword evidence="2 6" id="KW-0645">Protease</keyword>
<comment type="similarity">
    <text evidence="1 6 7">Belongs to the peptidase S8 family.</text>
</comment>
<evidence type="ECO:0000256" key="1">
    <source>
        <dbReference type="ARBA" id="ARBA00011073"/>
    </source>
</evidence>
<dbReference type="Gene3D" id="3.40.50.200">
    <property type="entry name" value="Peptidase S8/S53 domain"/>
    <property type="match status" value="1"/>
</dbReference>
<evidence type="ECO:0000256" key="5">
    <source>
        <dbReference type="PIRSR" id="PIRSR615500-1"/>
    </source>
</evidence>
<dbReference type="PROSITE" id="PS00136">
    <property type="entry name" value="SUBTILASE_ASP"/>
    <property type="match status" value="1"/>
</dbReference>
<dbReference type="InterPro" id="IPR015500">
    <property type="entry name" value="Peptidase_S8_subtilisin-rel"/>
</dbReference>
<dbReference type="SUPFAM" id="SSF82171">
    <property type="entry name" value="DPP6 N-terminal domain-like"/>
    <property type="match status" value="1"/>
</dbReference>
<organism evidence="10 11">
    <name type="scientific">Spongiactinospora rosea</name>
    <dbReference type="NCBI Taxonomy" id="2248750"/>
    <lineage>
        <taxon>Bacteria</taxon>
        <taxon>Bacillati</taxon>
        <taxon>Actinomycetota</taxon>
        <taxon>Actinomycetes</taxon>
        <taxon>Streptosporangiales</taxon>
        <taxon>Streptosporangiaceae</taxon>
        <taxon>Spongiactinospora</taxon>
    </lineage>
</organism>
<feature type="active site" description="Charge relay system" evidence="5 6">
    <location>
        <position position="291"/>
    </location>
</feature>
<evidence type="ECO:0000259" key="9">
    <source>
        <dbReference type="Pfam" id="PF13360"/>
    </source>
</evidence>
<reference evidence="10 11" key="1">
    <citation type="submission" date="2018-06" db="EMBL/GenBank/DDBJ databases">
        <title>Sphaerisporangium craniellae sp. nov., isolated from a marine sponge in the South China Sea.</title>
        <authorList>
            <person name="Li L."/>
        </authorList>
    </citation>
    <scope>NUCLEOTIDE SEQUENCE [LARGE SCALE GENOMIC DNA]</scope>
    <source>
        <strain evidence="10 11">LHW63015</strain>
    </source>
</reference>
<evidence type="ECO:0000313" key="10">
    <source>
        <dbReference type="EMBL" id="RBQ17772.1"/>
    </source>
</evidence>
<dbReference type="InterPro" id="IPR036852">
    <property type="entry name" value="Peptidase_S8/S53_dom_sf"/>
</dbReference>